<organism evidence="2 3">
    <name type="scientific">Oikopleura dioica</name>
    <name type="common">Tunicate</name>
    <dbReference type="NCBI Taxonomy" id="34765"/>
    <lineage>
        <taxon>Eukaryota</taxon>
        <taxon>Metazoa</taxon>
        <taxon>Chordata</taxon>
        <taxon>Tunicata</taxon>
        <taxon>Appendicularia</taxon>
        <taxon>Copelata</taxon>
        <taxon>Oikopleuridae</taxon>
        <taxon>Oikopleura</taxon>
    </lineage>
</organism>
<keyword evidence="1" id="KW-0812">Transmembrane</keyword>
<proteinExistence type="predicted"/>
<protein>
    <submittedName>
        <fullName evidence="2">Oidioi.mRNA.OKI2018_I69.chr2.g6522.t1.cds</fullName>
    </submittedName>
</protein>
<evidence type="ECO:0000313" key="3">
    <source>
        <dbReference type="Proteomes" id="UP001158576"/>
    </source>
</evidence>
<gene>
    <name evidence="2" type="ORF">OKIOD_LOCUS15287</name>
</gene>
<feature type="transmembrane region" description="Helical" evidence="1">
    <location>
        <begin position="137"/>
        <end position="167"/>
    </location>
</feature>
<feature type="transmembrane region" description="Helical" evidence="1">
    <location>
        <begin position="12"/>
        <end position="30"/>
    </location>
</feature>
<feature type="transmembrane region" description="Helical" evidence="1">
    <location>
        <begin position="108"/>
        <end position="125"/>
    </location>
</feature>
<reference evidence="2 3" key="1">
    <citation type="submission" date="2021-04" db="EMBL/GenBank/DDBJ databases">
        <authorList>
            <person name="Bliznina A."/>
        </authorList>
    </citation>
    <scope>NUCLEOTIDE SEQUENCE [LARGE SCALE GENOMIC DNA]</scope>
</reference>
<keyword evidence="1" id="KW-1133">Transmembrane helix</keyword>
<dbReference type="Proteomes" id="UP001158576">
    <property type="component" value="Chromosome 2"/>
</dbReference>
<evidence type="ECO:0000256" key="1">
    <source>
        <dbReference type="SAM" id="Phobius"/>
    </source>
</evidence>
<name>A0ABN7TAC0_OIKDI</name>
<keyword evidence="1" id="KW-0472">Membrane</keyword>
<accession>A0ABN7TAC0</accession>
<evidence type="ECO:0000313" key="2">
    <source>
        <dbReference type="EMBL" id="CAG5112294.1"/>
    </source>
</evidence>
<dbReference type="EMBL" id="OU015567">
    <property type="protein sequence ID" value="CAG5112294.1"/>
    <property type="molecule type" value="Genomic_DNA"/>
</dbReference>
<keyword evidence="3" id="KW-1185">Reference proteome</keyword>
<feature type="transmembrane region" description="Helical" evidence="1">
    <location>
        <begin position="187"/>
        <end position="208"/>
    </location>
</feature>
<sequence length="258" mass="28906">MRSKTPTAKSCMIVVSLQIIVAALLFILYYRAQFWAVSAFEYHQYVRCGSDLDELDARWKKLEETRHAEATMVRNIMKTEKRKCASGAFFISVFYTTCMTNGFWVLQVYPLMTAIVQALIVWYLQRGPLTEKTFRKPAFVTCLLSSLIMVSLNAVNLITSCFCLSNVSSMSHDSSGCGKASCGMEAISSLIATGTSAMVAGFIVYAYMTRLRQLDHALQELKNKSAHESNQELDEISTNNIPFLAGAKIKTEPGRRVR</sequence>